<sequence>MASALAGDDLVRTLSNRSLSRRSIRSASTRSWASASIREAWASTNDVFQKSSRKDDEEELKWAAIEKLPTYDRLRKGLLKQILEDGGVQYEEVDIANLGLHDKRHLMDNILKVVEDDNEKFLHRLRDRTDRMTLLLGPPGAGKTTLLQSLAGKRDKDLRVALGDSNAFIQLEDNNSKSKKLSSSIGQHKTMPIEKSSESTVPQPEGIDMAVMYSPGILNIGAAGQAPVKTGMVLPFPPLSLAFDHVNYYVDMPAQIPIWWRWYYWASPVAWTIYGLVTSQIGDIDDPVEVPGRGSTPVKQYLKDNLGFDYNFLGAVVAAHRPSLGLKIKFVKVIGDPHRLN</sequence>
<dbReference type="InterPro" id="IPR027417">
    <property type="entry name" value="P-loop_NTPase"/>
</dbReference>
<evidence type="ECO:0000313" key="3">
    <source>
        <dbReference type="Proteomes" id="UP001370490"/>
    </source>
</evidence>
<evidence type="ECO:0008006" key="4">
    <source>
        <dbReference type="Google" id="ProtNLM"/>
    </source>
</evidence>
<name>A0AAN8VFU6_9MAGN</name>
<dbReference type="Proteomes" id="UP001370490">
    <property type="component" value="Unassembled WGS sequence"/>
</dbReference>
<keyword evidence="3" id="KW-1185">Reference proteome</keyword>
<dbReference type="SUPFAM" id="SSF52540">
    <property type="entry name" value="P-loop containing nucleoside triphosphate hydrolases"/>
    <property type="match status" value="1"/>
</dbReference>
<reference evidence="2 3" key="1">
    <citation type="submission" date="2023-12" db="EMBL/GenBank/DDBJ databases">
        <title>A high-quality genome assembly for Dillenia turbinata (Dilleniales).</title>
        <authorList>
            <person name="Chanderbali A."/>
        </authorList>
    </citation>
    <scope>NUCLEOTIDE SEQUENCE [LARGE SCALE GENOMIC DNA]</scope>
    <source>
        <strain evidence="2">LSX21</strain>
        <tissue evidence="2">Leaf</tissue>
    </source>
</reference>
<gene>
    <name evidence="2" type="ORF">RJ641_005301</name>
</gene>
<evidence type="ECO:0000256" key="1">
    <source>
        <dbReference type="SAM" id="MobiDB-lite"/>
    </source>
</evidence>
<accession>A0AAN8VFU6</accession>
<dbReference type="AlphaFoldDB" id="A0AAN8VFU6"/>
<organism evidence="2 3">
    <name type="scientific">Dillenia turbinata</name>
    <dbReference type="NCBI Taxonomy" id="194707"/>
    <lineage>
        <taxon>Eukaryota</taxon>
        <taxon>Viridiplantae</taxon>
        <taxon>Streptophyta</taxon>
        <taxon>Embryophyta</taxon>
        <taxon>Tracheophyta</taxon>
        <taxon>Spermatophyta</taxon>
        <taxon>Magnoliopsida</taxon>
        <taxon>eudicotyledons</taxon>
        <taxon>Gunneridae</taxon>
        <taxon>Pentapetalae</taxon>
        <taxon>Dilleniales</taxon>
        <taxon>Dilleniaceae</taxon>
        <taxon>Dillenia</taxon>
    </lineage>
</organism>
<evidence type="ECO:0000313" key="2">
    <source>
        <dbReference type="EMBL" id="KAK6929096.1"/>
    </source>
</evidence>
<protein>
    <recommendedName>
        <fullName evidence="4">ABC-transporter N-terminal domain-containing protein</fullName>
    </recommendedName>
</protein>
<dbReference type="Gene3D" id="3.40.50.300">
    <property type="entry name" value="P-loop containing nucleotide triphosphate hydrolases"/>
    <property type="match status" value="1"/>
</dbReference>
<comment type="caution">
    <text evidence="2">The sequence shown here is derived from an EMBL/GenBank/DDBJ whole genome shotgun (WGS) entry which is preliminary data.</text>
</comment>
<proteinExistence type="predicted"/>
<dbReference type="EMBL" id="JBAMMX010000013">
    <property type="protein sequence ID" value="KAK6929096.1"/>
    <property type="molecule type" value="Genomic_DNA"/>
</dbReference>
<feature type="region of interest" description="Disordered" evidence="1">
    <location>
        <begin position="179"/>
        <end position="201"/>
    </location>
</feature>
<dbReference type="PANTHER" id="PTHR48040">
    <property type="entry name" value="PLEIOTROPIC DRUG RESISTANCE PROTEIN 1-LIKE ISOFORM X1"/>
    <property type="match status" value="1"/>
</dbReference>
<dbReference type="PANTHER" id="PTHR48040:SF60">
    <property type="entry name" value="ABC TRANSPORTER DOMAIN-CONTAINING PROTEIN"/>
    <property type="match status" value="1"/>
</dbReference>